<dbReference type="RefSeq" id="WP_171593873.1">
    <property type="nucleotide sequence ID" value="NZ_RZNH01000002.1"/>
</dbReference>
<feature type="signal peptide" evidence="1">
    <location>
        <begin position="1"/>
        <end position="19"/>
    </location>
</feature>
<accession>A0ABX1WRH3</accession>
<gene>
    <name evidence="3" type="ORF">ELS83_02160</name>
</gene>
<reference evidence="3 4" key="1">
    <citation type="submission" date="2018-12" db="EMBL/GenBank/DDBJ databases">
        <title>Marinifilum JC070 sp. nov., a marine bacterium isolated from Yongle Blue Hole in the South China Sea.</title>
        <authorList>
            <person name="Fu T."/>
        </authorList>
    </citation>
    <scope>NUCLEOTIDE SEQUENCE [LARGE SCALE GENOMIC DNA]</scope>
    <source>
        <strain evidence="3 4">JC070</strain>
    </source>
</reference>
<dbReference type="InterPro" id="IPR045175">
    <property type="entry name" value="M28_fam"/>
</dbReference>
<organism evidence="3 4">
    <name type="scientific">Marinifilum caeruleilacunae</name>
    <dbReference type="NCBI Taxonomy" id="2499076"/>
    <lineage>
        <taxon>Bacteria</taxon>
        <taxon>Pseudomonadati</taxon>
        <taxon>Bacteroidota</taxon>
        <taxon>Bacteroidia</taxon>
        <taxon>Marinilabiliales</taxon>
        <taxon>Marinifilaceae</taxon>
    </lineage>
</organism>
<dbReference type="InterPro" id="IPR007484">
    <property type="entry name" value="Peptidase_M28"/>
</dbReference>
<dbReference type="CDD" id="cd03877">
    <property type="entry name" value="M28_like"/>
    <property type="match status" value="1"/>
</dbReference>
<keyword evidence="1" id="KW-0732">Signal</keyword>
<feature type="domain" description="Peptidase M28" evidence="2">
    <location>
        <begin position="289"/>
        <end position="496"/>
    </location>
</feature>
<sequence>MKKLSILSFCLLISIKLLAQEIDLIDLSHNISLENIKKDVYELASEKMEGRETGEKGQKLAAEYIYKQFKNAGLLSYQKRTDSLSYFQEFSVFKEQVPQVSLSVNGNKLKPFDDFFLLGVKDLKKENIELVFLGLAPDSVYQNQDFSNRAVLFLTSNLFAGPSKAMDIMKETKTSIVFYCNPENPHQMPAIVNRQKRLYNRRQLLDPKLFPFKNPYDSLTHKKFYHNVERMISTYQGPISEKATAKILELKPKDLKKHLNGKLAKSQEKQDVKIDLEFRNIYKSKPTENVIASIPGTDLKDEYIVLSAHYDHIGKRGNKIFYGANDNASGTAALMEIARSIQNAVNQGLKLKRSILFVAFTGEEKGLLGSKYFVESNTFPHQKIKANLNIDMLGRMDELHDTTNFVYLLGANDLNPKLKLITDSLNQLYPKLELDYSYDTKDNFLYAASDQASFVKRNIPAIFYFNGLHNDYHKTSDTPEKMDFEAIKKVSSLILLTAIELANQE</sequence>
<protein>
    <submittedName>
        <fullName evidence="3">M28 family peptidase</fullName>
    </submittedName>
</protein>
<keyword evidence="4" id="KW-1185">Reference proteome</keyword>
<evidence type="ECO:0000313" key="3">
    <source>
        <dbReference type="EMBL" id="NOU58606.1"/>
    </source>
</evidence>
<comment type="caution">
    <text evidence="3">The sequence shown here is derived from an EMBL/GenBank/DDBJ whole genome shotgun (WGS) entry which is preliminary data.</text>
</comment>
<dbReference type="Proteomes" id="UP000732105">
    <property type="component" value="Unassembled WGS sequence"/>
</dbReference>
<proteinExistence type="predicted"/>
<evidence type="ECO:0000313" key="4">
    <source>
        <dbReference type="Proteomes" id="UP000732105"/>
    </source>
</evidence>
<dbReference type="Pfam" id="PF04389">
    <property type="entry name" value="Peptidase_M28"/>
    <property type="match status" value="1"/>
</dbReference>
<feature type="chain" id="PRO_5045579040" evidence="1">
    <location>
        <begin position="20"/>
        <end position="505"/>
    </location>
</feature>
<dbReference type="EMBL" id="RZNH01000002">
    <property type="protein sequence ID" value="NOU58606.1"/>
    <property type="molecule type" value="Genomic_DNA"/>
</dbReference>
<name>A0ABX1WRH3_9BACT</name>
<dbReference type="PANTHER" id="PTHR12147:SF26">
    <property type="entry name" value="PEPTIDASE M28 DOMAIN-CONTAINING PROTEIN"/>
    <property type="match status" value="1"/>
</dbReference>
<evidence type="ECO:0000259" key="2">
    <source>
        <dbReference type="Pfam" id="PF04389"/>
    </source>
</evidence>
<dbReference type="PANTHER" id="PTHR12147">
    <property type="entry name" value="METALLOPEPTIDASE M28 FAMILY MEMBER"/>
    <property type="match status" value="1"/>
</dbReference>
<dbReference type="SUPFAM" id="SSF53187">
    <property type="entry name" value="Zn-dependent exopeptidases"/>
    <property type="match status" value="1"/>
</dbReference>
<dbReference type="Gene3D" id="3.40.630.10">
    <property type="entry name" value="Zn peptidases"/>
    <property type="match status" value="2"/>
</dbReference>
<evidence type="ECO:0000256" key="1">
    <source>
        <dbReference type="SAM" id="SignalP"/>
    </source>
</evidence>